<keyword evidence="1" id="KW-0245">EGF-like domain</keyword>
<sequence length="164" mass="18608">MFDTKIYFILCTSLINKYVKALGKNPCLSDPCINGGLCRDLSQKFRCGYDGNCYECVCSEYFHGDHCQFESFFSQVNKTTTMSSLVLFGIIGFFALGVCYILTRFFNTIRRKLGSNRINNREISINPLIIISEQNNGPINNLSLNTITDDKPPTYEQVMNCQST</sequence>
<dbReference type="OrthoDB" id="283575at2759"/>
<keyword evidence="2" id="KW-1133">Transmembrane helix</keyword>
<feature type="transmembrane region" description="Helical" evidence="2">
    <location>
        <begin position="82"/>
        <end position="103"/>
    </location>
</feature>
<dbReference type="PROSITE" id="PS50026">
    <property type="entry name" value="EGF_3"/>
    <property type="match status" value="1"/>
</dbReference>
<comment type="caution">
    <text evidence="4">The sequence shown here is derived from an EMBL/GenBank/DDBJ whole genome shotgun (WGS) entry which is preliminary data.</text>
</comment>
<comment type="caution">
    <text evidence="1">Lacks conserved residue(s) required for the propagation of feature annotation.</text>
</comment>
<accession>A0A814EM24</accession>
<dbReference type="SUPFAM" id="SSF57196">
    <property type="entry name" value="EGF/Laminin"/>
    <property type="match status" value="1"/>
</dbReference>
<evidence type="ECO:0000313" key="5">
    <source>
        <dbReference type="Proteomes" id="UP000663879"/>
    </source>
</evidence>
<dbReference type="InterPro" id="IPR000742">
    <property type="entry name" value="EGF"/>
</dbReference>
<evidence type="ECO:0000256" key="2">
    <source>
        <dbReference type="SAM" id="Phobius"/>
    </source>
</evidence>
<feature type="domain" description="EGF-like" evidence="3">
    <location>
        <begin position="23"/>
        <end position="68"/>
    </location>
</feature>
<dbReference type="Proteomes" id="UP000663879">
    <property type="component" value="Unassembled WGS sequence"/>
</dbReference>
<protein>
    <recommendedName>
        <fullName evidence="3">EGF-like domain-containing protein</fullName>
    </recommendedName>
</protein>
<evidence type="ECO:0000256" key="1">
    <source>
        <dbReference type="PROSITE-ProRule" id="PRU00076"/>
    </source>
</evidence>
<reference evidence="4" key="1">
    <citation type="submission" date="2021-02" db="EMBL/GenBank/DDBJ databases">
        <authorList>
            <person name="Nowell W R."/>
        </authorList>
    </citation>
    <scope>NUCLEOTIDE SEQUENCE</scope>
    <source>
        <strain evidence="4">Ploen Becks lab</strain>
    </source>
</reference>
<proteinExistence type="predicted"/>
<evidence type="ECO:0000313" key="4">
    <source>
        <dbReference type="EMBL" id="CAF0974107.1"/>
    </source>
</evidence>
<dbReference type="EMBL" id="CAJNOC010003242">
    <property type="protein sequence ID" value="CAF0974107.1"/>
    <property type="molecule type" value="Genomic_DNA"/>
</dbReference>
<evidence type="ECO:0000259" key="3">
    <source>
        <dbReference type="PROSITE" id="PS50026"/>
    </source>
</evidence>
<keyword evidence="2" id="KW-0812">Transmembrane</keyword>
<dbReference type="Gene3D" id="2.10.25.10">
    <property type="entry name" value="Laminin"/>
    <property type="match status" value="1"/>
</dbReference>
<dbReference type="PROSITE" id="PS00022">
    <property type="entry name" value="EGF_1"/>
    <property type="match status" value="1"/>
</dbReference>
<gene>
    <name evidence="4" type="ORF">OXX778_LOCUS15075</name>
</gene>
<name>A0A814EM24_9BILA</name>
<keyword evidence="1" id="KW-1015">Disulfide bond</keyword>
<organism evidence="4 5">
    <name type="scientific">Brachionus calyciflorus</name>
    <dbReference type="NCBI Taxonomy" id="104777"/>
    <lineage>
        <taxon>Eukaryota</taxon>
        <taxon>Metazoa</taxon>
        <taxon>Spiralia</taxon>
        <taxon>Gnathifera</taxon>
        <taxon>Rotifera</taxon>
        <taxon>Eurotatoria</taxon>
        <taxon>Monogononta</taxon>
        <taxon>Pseudotrocha</taxon>
        <taxon>Ploima</taxon>
        <taxon>Brachionidae</taxon>
        <taxon>Brachionus</taxon>
    </lineage>
</organism>
<keyword evidence="2" id="KW-0472">Membrane</keyword>
<dbReference type="AlphaFoldDB" id="A0A814EM24"/>
<keyword evidence="5" id="KW-1185">Reference proteome</keyword>
<feature type="disulfide bond" evidence="1">
    <location>
        <begin position="58"/>
        <end position="67"/>
    </location>
</feature>